<keyword evidence="5" id="KW-0418">Kinase</keyword>
<evidence type="ECO:0000256" key="6">
    <source>
        <dbReference type="ARBA" id="ARBA00023012"/>
    </source>
</evidence>
<evidence type="ECO:0000256" key="7">
    <source>
        <dbReference type="SAM" id="Coils"/>
    </source>
</evidence>
<organism evidence="9 10">
    <name type="scientific">Beggiatoa leptomitoformis</name>
    <dbReference type="NCBI Taxonomy" id="288004"/>
    <lineage>
        <taxon>Bacteria</taxon>
        <taxon>Pseudomonadati</taxon>
        <taxon>Pseudomonadota</taxon>
        <taxon>Gammaproteobacteria</taxon>
        <taxon>Thiotrichales</taxon>
        <taxon>Thiotrichaceae</taxon>
        <taxon>Beggiatoa</taxon>
    </lineage>
</organism>
<sequence length="315" mass="35348">MQAKADSTKRLQELNAEQIKQRAETEKYQAEIDKANTQTQSVRNEAQKARLQIQKARVEIQKYKLASQRAKVQAEAANQAKAQFLANMSHELRTPMNAIIGYTEILQEDARDHGQEDFIPDLQKIHGASYHLLDLINNLFDMSKIESSRMDLYIETFDLTPVIQDVATTIAPLLEKQQNILKVDCDSALGTMSADLTKIRQNLMNLLSNANKFSKQSTITLSVSRETHDDDIDWIIFKVIDQGIGMTPEQIQRLFQAFMQGDSSPTRRYGGSGLGLAITKQFCQLMGGDVTAESEFGKGSLFVMRLPAEVNTGET</sequence>
<dbReference type="Pfam" id="PF02518">
    <property type="entry name" value="HATPase_c"/>
    <property type="match status" value="1"/>
</dbReference>
<dbReference type="PRINTS" id="PR00344">
    <property type="entry name" value="BCTRLSENSOR"/>
</dbReference>
<keyword evidence="3" id="KW-0597">Phosphoprotein</keyword>
<evidence type="ECO:0000256" key="2">
    <source>
        <dbReference type="ARBA" id="ARBA00012438"/>
    </source>
</evidence>
<evidence type="ECO:0000256" key="1">
    <source>
        <dbReference type="ARBA" id="ARBA00000085"/>
    </source>
</evidence>
<dbReference type="EMBL" id="CP018889">
    <property type="protein sequence ID" value="QGX04151.1"/>
    <property type="molecule type" value="Genomic_DNA"/>
</dbReference>
<dbReference type="SUPFAM" id="SSF47384">
    <property type="entry name" value="Homodimeric domain of signal transducing histidine kinase"/>
    <property type="match status" value="1"/>
</dbReference>
<evidence type="ECO:0000256" key="3">
    <source>
        <dbReference type="ARBA" id="ARBA00022553"/>
    </source>
</evidence>
<dbReference type="SMART" id="SM00387">
    <property type="entry name" value="HATPase_c"/>
    <property type="match status" value="1"/>
</dbReference>
<dbReference type="GO" id="GO:0005886">
    <property type="term" value="C:plasma membrane"/>
    <property type="evidence" value="ECO:0007669"/>
    <property type="project" value="TreeGrafter"/>
</dbReference>
<protein>
    <recommendedName>
        <fullName evidence="2">histidine kinase</fullName>
        <ecNumber evidence="2">2.7.13.3</ecNumber>
    </recommendedName>
</protein>
<keyword evidence="10" id="KW-1185">Reference proteome</keyword>
<dbReference type="Gene3D" id="1.10.287.130">
    <property type="match status" value="1"/>
</dbReference>
<proteinExistence type="predicted"/>
<evidence type="ECO:0000313" key="9">
    <source>
        <dbReference type="EMBL" id="QGX04151.1"/>
    </source>
</evidence>
<dbReference type="OrthoDB" id="5620088at2"/>
<dbReference type="PANTHER" id="PTHR43047">
    <property type="entry name" value="TWO-COMPONENT HISTIDINE PROTEIN KINASE"/>
    <property type="match status" value="1"/>
</dbReference>
<evidence type="ECO:0000313" key="10">
    <source>
        <dbReference type="Proteomes" id="UP000234271"/>
    </source>
</evidence>
<dbReference type="Pfam" id="PF00512">
    <property type="entry name" value="HisKA"/>
    <property type="match status" value="1"/>
</dbReference>
<dbReference type="InterPro" id="IPR003594">
    <property type="entry name" value="HATPase_dom"/>
</dbReference>
<name>A0A650GE01_9GAMM</name>
<feature type="coiled-coil region" evidence="7">
    <location>
        <begin position="11"/>
        <end position="80"/>
    </location>
</feature>
<dbReference type="PANTHER" id="PTHR43047:SF72">
    <property type="entry name" value="OSMOSENSING HISTIDINE PROTEIN KINASE SLN1"/>
    <property type="match status" value="1"/>
</dbReference>
<feature type="domain" description="Histidine kinase" evidence="8">
    <location>
        <begin position="87"/>
        <end position="310"/>
    </location>
</feature>
<dbReference type="FunFam" id="3.30.565.10:FF:000010">
    <property type="entry name" value="Sensor histidine kinase RcsC"/>
    <property type="match status" value="1"/>
</dbReference>
<dbReference type="CDD" id="cd16922">
    <property type="entry name" value="HATPase_EvgS-ArcB-TorS-like"/>
    <property type="match status" value="1"/>
</dbReference>
<dbReference type="PROSITE" id="PS50109">
    <property type="entry name" value="HIS_KIN"/>
    <property type="match status" value="1"/>
</dbReference>
<gene>
    <name evidence="9" type="ORF">BLE401_18550</name>
</gene>
<dbReference type="InterPro" id="IPR003661">
    <property type="entry name" value="HisK_dim/P_dom"/>
</dbReference>
<evidence type="ECO:0000259" key="8">
    <source>
        <dbReference type="PROSITE" id="PS50109"/>
    </source>
</evidence>
<dbReference type="SUPFAM" id="SSF55874">
    <property type="entry name" value="ATPase domain of HSP90 chaperone/DNA topoisomerase II/histidine kinase"/>
    <property type="match status" value="1"/>
</dbReference>
<dbReference type="CDD" id="cd00082">
    <property type="entry name" value="HisKA"/>
    <property type="match status" value="1"/>
</dbReference>
<evidence type="ECO:0000256" key="5">
    <source>
        <dbReference type="ARBA" id="ARBA00022777"/>
    </source>
</evidence>
<reference evidence="10" key="1">
    <citation type="submission" date="2016-12" db="EMBL/GenBank/DDBJ databases">
        <title>Complete Genome Sequence of Beggiatoa leptomitiformis D-401.</title>
        <authorList>
            <person name="Fomenkov A."/>
            <person name="Vincze T."/>
            <person name="Grabovich M."/>
            <person name="Anton B.P."/>
            <person name="Dubinina G."/>
            <person name="Orlova M."/>
            <person name="Belousova E."/>
            <person name="Roberts R.J."/>
        </authorList>
    </citation>
    <scope>NUCLEOTIDE SEQUENCE [LARGE SCALE GENOMIC DNA]</scope>
    <source>
        <strain evidence="10">D-401</strain>
    </source>
</reference>
<dbReference type="SMART" id="SM00388">
    <property type="entry name" value="HisKA"/>
    <property type="match status" value="1"/>
</dbReference>
<keyword evidence="7" id="KW-0175">Coiled coil</keyword>
<evidence type="ECO:0000256" key="4">
    <source>
        <dbReference type="ARBA" id="ARBA00022679"/>
    </source>
</evidence>
<dbReference type="EC" id="2.7.13.3" evidence="2"/>
<dbReference type="InterPro" id="IPR036890">
    <property type="entry name" value="HATPase_C_sf"/>
</dbReference>
<accession>A0A650GE01</accession>
<dbReference type="Proteomes" id="UP000234271">
    <property type="component" value="Chromosome"/>
</dbReference>
<dbReference type="AlphaFoldDB" id="A0A650GE01"/>
<keyword evidence="4" id="KW-0808">Transferase</keyword>
<dbReference type="Gene3D" id="3.30.565.10">
    <property type="entry name" value="Histidine kinase-like ATPase, C-terminal domain"/>
    <property type="match status" value="1"/>
</dbReference>
<dbReference type="GO" id="GO:0009927">
    <property type="term" value="F:histidine phosphotransfer kinase activity"/>
    <property type="evidence" value="ECO:0007669"/>
    <property type="project" value="TreeGrafter"/>
</dbReference>
<dbReference type="InterPro" id="IPR004358">
    <property type="entry name" value="Sig_transdc_His_kin-like_C"/>
</dbReference>
<dbReference type="InterPro" id="IPR036097">
    <property type="entry name" value="HisK_dim/P_sf"/>
</dbReference>
<dbReference type="InterPro" id="IPR005467">
    <property type="entry name" value="His_kinase_dom"/>
</dbReference>
<dbReference type="GO" id="GO:0000155">
    <property type="term" value="F:phosphorelay sensor kinase activity"/>
    <property type="evidence" value="ECO:0007669"/>
    <property type="project" value="InterPro"/>
</dbReference>
<comment type="catalytic activity">
    <reaction evidence="1">
        <text>ATP + protein L-histidine = ADP + protein N-phospho-L-histidine.</text>
        <dbReference type="EC" id="2.7.13.3"/>
    </reaction>
</comment>
<keyword evidence="6" id="KW-0902">Two-component regulatory system</keyword>